<dbReference type="InterPro" id="IPR050739">
    <property type="entry name" value="MFP"/>
</dbReference>
<dbReference type="InterPro" id="IPR058982">
    <property type="entry name" value="Beta-barrel_AprE"/>
</dbReference>
<name>B0C9I1_ACAM1</name>
<dbReference type="Pfam" id="PF26002">
    <property type="entry name" value="Beta-barrel_AprE"/>
    <property type="match status" value="1"/>
</dbReference>
<dbReference type="OrthoDB" id="9775513at2"/>
<dbReference type="KEGG" id="amr:AM1_4011"/>
<keyword evidence="3" id="KW-0812">Transmembrane</keyword>
<comment type="subcellular location">
    <subcellularLocation>
        <location evidence="1">Membrane</location>
        <topology evidence="1">Single-pass membrane protein</topology>
    </subcellularLocation>
</comment>
<dbReference type="PANTHER" id="PTHR30386:SF26">
    <property type="entry name" value="TRANSPORT PROTEIN COMB"/>
    <property type="match status" value="1"/>
</dbReference>
<gene>
    <name evidence="8" type="ordered locus">AM1_4011</name>
</gene>
<dbReference type="AlphaFoldDB" id="B0C9I1"/>
<evidence type="ECO:0000256" key="5">
    <source>
        <dbReference type="ARBA" id="ARBA00023136"/>
    </source>
</evidence>
<dbReference type="Proteomes" id="UP000000268">
    <property type="component" value="Chromosome"/>
</dbReference>
<evidence type="ECO:0000256" key="4">
    <source>
        <dbReference type="ARBA" id="ARBA00022989"/>
    </source>
</evidence>
<dbReference type="SUPFAM" id="SSF111369">
    <property type="entry name" value="HlyD-like secretion proteins"/>
    <property type="match status" value="1"/>
</dbReference>
<organism evidence="8 9">
    <name type="scientific">Acaryochloris marina (strain MBIC 11017)</name>
    <dbReference type="NCBI Taxonomy" id="329726"/>
    <lineage>
        <taxon>Bacteria</taxon>
        <taxon>Bacillati</taxon>
        <taxon>Cyanobacteriota</taxon>
        <taxon>Cyanophyceae</taxon>
        <taxon>Acaryochloridales</taxon>
        <taxon>Acaryochloridaceae</taxon>
        <taxon>Acaryochloris</taxon>
    </lineage>
</organism>
<evidence type="ECO:0000313" key="9">
    <source>
        <dbReference type="Proteomes" id="UP000000268"/>
    </source>
</evidence>
<evidence type="ECO:0000256" key="6">
    <source>
        <dbReference type="SAM" id="Coils"/>
    </source>
</evidence>
<dbReference type="HOGENOM" id="CLU_023976_0_1_3"/>
<evidence type="ECO:0000313" key="8">
    <source>
        <dbReference type="EMBL" id="ABW28994.1"/>
    </source>
</evidence>
<keyword evidence="6" id="KW-0175">Coiled coil</keyword>
<dbReference type="eggNOG" id="COG0845">
    <property type="taxonomic scope" value="Bacteria"/>
</dbReference>
<dbReference type="STRING" id="329726.AM1_4011"/>
<feature type="domain" description="AprE-like beta-barrel" evidence="7">
    <location>
        <begin position="406"/>
        <end position="494"/>
    </location>
</feature>
<dbReference type="SUPFAM" id="SSF51230">
    <property type="entry name" value="Single hybrid motif"/>
    <property type="match status" value="1"/>
</dbReference>
<dbReference type="PRINTS" id="PR01490">
    <property type="entry name" value="RTXTOXIND"/>
</dbReference>
<keyword evidence="4" id="KW-1133">Transmembrane helix</keyword>
<reference evidence="8 9" key="1">
    <citation type="journal article" date="2008" name="Proc. Natl. Acad. Sci. U.S.A.">
        <title>Niche adaptation and genome expansion in the chlorophyll d-producing cyanobacterium Acaryochloris marina.</title>
        <authorList>
            <person name="Swingley W.D."/>
            <person name="Chen M."/>
            <person name="Cheung P.C."/>
            <person name="Conrad A.L."/>
            <person name="Dejesa L.C."/>
            <person name="Hao J."/>
            <person name="Honchak B.M."/>
            <person name="Karbach L.E."/>
            <person name="Kurdoglu A."/>
            <person name="Lahiri S."/>
            <person name="Mastrian S.D."/>
            <person name="Miyashita H."/>
            <person name="Page L."/>
            <person name="Ramakrishna P."/>
            <person name="Satoh S."/>
            <person name="Sattley W.M."/>
            <person name="Shimada Y."/>
            <person name="Taylor H.L."/>
            <person name="Tomo T."/>
            <person name="Tsuchiya T."/>
            <person name="Wang Z.T."/>
            <person name="Raymond J."/>
            <person name="Mimuro M."/>
            <person name="Blankenship R.E."/>
            <person name="Touchman J.W."/>
        </authorList>
    </citation>
    <scope>NUCLEOTIDE SEQUENCE [LARGE SCALE GENOMIC DNA]</scope>
    <source>
        <strain evidence="9">MBIC 11017</strain>
    </source>
</reference>
<dbReference type="InterPro" id="IPR011053">
    <property type="entry name" value="Single_hybrid_motif"/>
</dbReference>
<keyword evidence="9" id="KW-1185">Reference proteome</keyword>
<accession>B0C9I1</accession>
<dbReference type="EMBL" id="CP000828">
    <property type="protein sequence ID" value="ABW28994.1"/>
    <property type="molecule type" value="Genomic_DNA"/>
</dbReference>
<dbReference type="Gene3D" id="2.40.50.100">
    <property type="match status" value="1"/>
</dbReference>
<evidence type="ECO:0000256" key="2">
    <source>
        <dbReference type="ARBA" id="ARBA00009477"/>
    </source>
</evidence>
<feature type="coiled-coil region" evidence="6">
    <location>
        <begin position="305"/>
        <end position="357"/>
    </location>
</feature>
<sequence>MGAKVLTISDQELGKKNDQRSSLNQPKIQNFVYKNNDIIDWSASLQSLLDQPPAEMPLRIISSGLVFLLAFLGWAWLGKIEDIGTAKGKLVPKGETYKVESVAIGKVSRIAVKEGETVAAGQVIAELDTSLDKKEVKRLEQMLSSYQQELKQKQSLLNKVYLEAQTHQRISTSENLGQESAIKSAEDRADTLLQLLIQQKQELNAYNARHKRLKLLSNLSRSRVKQLELDLKSNQGRVKKLKSLKKQGAISSELVFQANQNLSQVQSQITESKLQDITSVSQQIFQNEQSMRTLAAKMTQDQGELYSAYRQVEQLKAELNRNKAERTRLKLEAYQKIDQLKLETTQAKTKVSETKNQMLKAKATLDQKLFKAPIDGVVLSFNLKNEGKVVNSGQTVAEIAPHNTPLIISAVLPNKEAGFIKKDQPAKVKFDAYSYQDYGVVPGKVSSISSDSKYDPKLGNVYQVEVELERHHIVDNNKRIKFRPGQSATANIVIRQRRIIDVLLDPIKQLKSGNTKK</sequence>
<protein>
    <submittedName>
        <fullName evidence="8">HlyD family secretion protein</fullName>
    </submittedName>
</protein>
<dbReference type="PANTHER" id="PTHR30386">
    <property type="entry name" value="MEMBRANE FUSION SUBUNIT OF EMRAB-TOLC MULTIDRUG EFFLUX PUMP"/>
    <property type="match status" value="1"/>
</dbReference>
<evidence type="ECO:0000256" key="1">
    <source>
        <dbReference type="ARBA" id="ARBA00004167"/>
    </source>
</evidence>
<feature type="coiled-coil region" evidence="6">
    <location>
        <begin position="182"/>
        <end position="244"/>
    </location>
</feature>
<evidence type="ECO:0000256" key="3">
    <source>
        <dbReference type="ARBA" id="ARBA00022692"/>
    </source>
</evidence>
<dbReference type="Gene3D" id="2.40.30.170">
    <property type="match status" value="1"/>
</dbReference>
<comment type="similarity">
    <text evidence="2">Belongs to the membrane fusion protein (MFP) (TC 8.A.1) family.</text>
</comment>
<evidence type="ECO:0000259" key="7">
    <source>
        <dbReference type="Pfam" id="PF26002"/>
    </source>
</evidence>
<proteinExistence type="inferred from homology"/>
<dbReference type="GO" id="GO:0016020">
    <property type="term" value="C:membrane"/>
    <property type="evidence" value="ECO:0007669"/>
    <property type="project" value="UniProtKB-SubCell"/>
</dbReference>
<keyword evidence="5" id="KW-0472">Membrane</keyword>